<dbReference type="EMBL" id="CAJA01000011">
    <property type="protein sequence ID" value="CCH71768.1"/>
    <property type="molecule type" value="Genomic_DNA"/>
</dbReference>
<protein>
    <submittedName>
        <fullName evidence="1">Uncharacterized protein</fullName>
    </submittedName>
</protein>
<name>W6JS98_9MICO</name>
<proteinExistence type="predicted"/>
<accession>W6JS98</accession>
<keyword evidence="2" id="KW-1185">Reference proteome</keyword>
<dbReference type="OrthoDB" id="3579809at2"/>
<comment type="caution">
    <text evidence="1">The sequence shown here is derived from an EMBL/GenBank/DDBJ whole genome shotgun (WGS) entry which is preliminary data.</text>
</comment>
<evidence type="ECO:0000313" key="1">
    <source>
        <dbReference type="EMBL" id="CCH71768.1"/>
    </source>
</evidence>
<dbReference type="Proteomes" id="UP000035763">
    <property type="component" value="Unassembled WGS sequence"/>
</dbReference>
<gene>
    <name evidence="1" type="ORF">BN11_1080043</name>
</gene>
<organism evidence="1 2">
    <name type="scientific">Nostocoides australiense Ben110</name>
    <dbReference type="NCBI Taxonomy" id="1193182"/>
    <lineage>
        <taxon>Bacteria</taxon>
        <taxon>Bacillati</taxon>
        <taxon>Actinomycetota</taxon>
        <taxon>Actinomycetes</taxon>
        <taxon>Micrococcales</taxon>
        <taxon>Intrasporangiaceae</taxon>
        <taxon>Nostocoides</taxon>
    </lineage>
</organism>
<dbReference type="AlphaFoldDB" id="W6JS98"/>
<evidence type="ECO:0000313" key="2">
    <source>
        <dbReference type="Proteomes" id="UP000035763"/>
    </source>
</evidence>
<dbReference type="RefSeq" id="WP_053084043.1">
    <property type="nucleotide sequence ID" value="NZ_HG764815.1"/>
</dbReference>
<reference evidence="1 2" key="1">
    <citation type="journal article" date="2013" name="ISME J.">
        <title>A metabolic model for members of the genus Tetrasphaera involved in enhanced biological phosphorus removal.</title>
        <authorList>
            <person name="Kristiansen R."/>
            <person name="Nguyen H.T.T."/>
            <person name="Saunders A.M."/>
            <person name="Nielsen J.L."/>
            <person name="Wimmer R."/>
            <person name="Le V.Q."/>
            <person name="McIlroy S.J."/>
            <person name="Petrovski S."/>
            <person name="Seviour R.J."/>
            <person name="Calteau A."/>
            <person name="Nielsen K.L."/>
            <person name="Nielsen P.H."/>
        </authorList>
    </citation>
    <scope>NUCLEOTIDE SEQUENCE [LARGE SCALE GENOMIC DNA]</scope>
    <source>
        <strain evidence="1 2">Ben110</strain>
    </source>
</reference>
<sequence length="74" mass="8110">MGKNTVRDRLTRALADLDDAADPAGRLDAARRIRASAEELELDEVSSARKQGTSWRAIGAVYGLTKQGAQQRFH</sequence>